<dbReference type="PANTHER" id="PTHR33395:SF22">
    <property type="entry name" value="REVERSE TRANSCRIPTASE DOMAIN-CONTAINING PROTEIN"/>
    <property type="match status" value="1"/>
</dbReference>
<dbReference type="InterPro" id="IPR005135">
    <property type="entry name" value="Endo/exonuclease/phosphatase"/>
</dbReference>
<evidence type="ECO:0000313" key="2">
    <source>
        <dbReference type="EMBL" id="KAK6743084.1"/>
    </source>
</evidence>
<sequence>MRVGLYNDLRGQADDQSQATQQLCAIRFQKLCSNLLRIPTAADLNIEFEYDEENLQRCLLSKNQVEKPRVDFTGLGFSKRVRKPGRPYVIEGGLSFVPSSLHNQNFTIQKHRSIIEKMVLVLKTKITQEVADGVEAEKRSRSIVITGLAEFGADRSLIERQRDLEEKVANVLDALEVDCLPEVVHSSTIFDSELIDDLPYFVFRSDSPLQKGGGVCCLVSDKFHAALIPLKRQGAADMLCFELLSPFTPHSLRFVVTYRPPDSAKTDDGTLFDAILEVCLSSPKIIIVGDFNVDMNKHRNSTTERFKTLLENRDLAQNIDAPTSFRSILDLVLSSISSISDVEILPPFANSDHNVVSFKLDLNTDQPLYLPLPDFSRVNYSESRKFFARVNWLEVFDNYQSVAEMYRRFYLVMYDSLAKVVPLKFNKNCVPTYLLHLRNLFDQKNQIFYQLDDPFNNALMYKTQTACVED</sequence>
<dbReference type="Pfam" id="PF14529">
    <property type="entry name" value="Exo_endo_phos_2"/>
    <property type="match status" value="1"/>
</dbReference>
<dbReference type="EMBL" id="JAVFWL010000003">
    <property type="protein sequence ID" value="KAK6743084.1"/>
    <property type="molecule type" value="Genomic_DNA"/>
</dbReference>
<name>A0ABR1CXP7_NECAM</name>
<dbReference type="InterPro" id="IPR036691">
    <property type="entry name" value="Endo/exonu/phosph_ase_sf"/>
</dbReference>
<evidence type="ECO:0000259" key="1">
    <source>
        <dbReference type="Pfam" id="PF14529"/>
    </source>
</evidence>
<comment type="caution">
    <text evidence="2">The sequence shown here is derived from an EMBL/GenBank/DDBJ whole genome shotgun (WGS) entry which is preliminary data.</text>
</comment>
<protein>
    <recommendedName>
        <fullName evidence="1">Endonuclease/exonuclease/phosphatase domain-containing protein</fullName>
    </recommendedName>
</protein>
<dbReference type="Proteomes" id="UP001303046">
    <property type="component" value="Unassembled WGS sequence"/>
</dbReference>
<accession>A0ABR1CXP7</accession>
<dbReference type="Gene3D" id="3.60.10.10">
    <property type="entry name" value="Endonuclease/exonuclease/phosphatase"/>
    <property type="match status" value="1"/>
</dbReference>
<gene>
    <name evidence="2" type="primary">Necator_chrIII.g11151</name>
    <name evidence="2" type="ORF">RB195_010386</name>
</gene>
<proteinExistence type="predicted"/>
<feature type="domain" description="Endonuclease/exonuclease/phosphatase" evidence="1">
    <location>
        <begin position="253"/>
        <end position="356"/>
    </location>
</feature>
<reference evidence="2 3" key="1">
    <citation type="submission" date="2023-08" db="EMBL/GenBank/DDBJ databases">
        <title>A Necator americanus chromosomal reference genome.</title>
        <authorList>
            <person name="Ilik V."/>
            <person name="Petrzelkova K.J."/>
            <person name="Pardy F."/>
            <person name="Fuh T."/>
            <person name="Niatou-Singa F.S."/>
            <person name="Gouil Q."/>
            <person name="Baker L."/>
            <person name="Ritchie M.E."/>
            <person name="Jex A.R."/>
            <person name="Gazzola D."/>
            <person name="Li H."/>
            <person name="Toshio Fujiwara R."/>
            <person name="Zhan B."/>
            <person name="Aroian R.V."/>
            <person name="Pafco B."/>
            <person name="Schwarz E.M."/>
        </authorList>
    </citation>
    <scope>NUCLEOTIDE SEQUENCE [LARGE SCALE GENOMIC DNA]</scope>
    <source>
        <strain evidence="2 3">Aroian</strain>
        <tissue evidence="2">Whole animal</tissue>
    </source>
</reference>
<dbReference type="SUPFAM" id="SSF56219">
    <property type="entry name" value="DNase I-like"/>
    <property type="match status" value="1"/>
</dbReference>
<keyword evidence="3" id="KW-1185">Reference proteome</keyword>
<organism evidence="2 3">
    <name type="scientific">Necator americanus</name>
    <name type="common">Human hookworm</name>
    <dbReference type="NCBI Taxonomy" id="51031"/>
    <lineage>
        <taxon>Eukaryota</taxon>
        <taxon>Metazoa</taxon>
        <taxon>Ecdysozoa</taxon>
        <taxon>Nematoda</taxon>
        <taxon>Chromadorea</taxon>
        <taxon>Rhabditida</taxon>
        <taxon>Rhabditina</taxon>
        <taxon>Rhabditomorpha</taxon>
        <taxon>Strongyloidea</taxon>
        <taxon>Ancylostomatidae</taxon>
        <taxon>Bunostominae</taxon>
        <taxon>Necator</taxon>
    </lineage>
</organism>
<dbReference type="PANTHER" id="PTHR33395">
    <property type="entry name" value="TRANSCRIPTASE, PUTATIVE-RELATED-RELATED"/>
    <property type="match status" value="1"/>
</dbReference>
<evidence type="ECO:0000313" key="3">
    <source>
        <dbReference type="Proteomes" id="UP001303046"/>
    </source>
</evidence>